<dbReference type="FunFam" id="1.10.630.10:FF:000018">
    <property type="entry name" value="Cytochrome P450 monooxygenase"/>
    <property type="match status" value="1"/>
</dbReference>
<evidence type="ECO:0000256" key="11">
    <source>
        <dbReference type="SAM" id="MobiDB-lite"/>
    </source>
</evidence>
<evidence type="ECO:0000256" key="7">
    <source>
        <dbReference type="ARBA" id="ARBA00023033"/>
    </source>
</evidence>
<keyword evidence="7 10" id="KW-0503">Monooxygenase</keyword>
<dbReference type="PANTHER" id="PTHR46696">
    <property type="entry name" value="P450, PUTATIVE (EUROFUNG)-RELATED"/>
    <property type="match status" value="1"/>
</dbReference>
<dbReference type="InterPro" id="IPR017972">
    <property type="entry name" value="Cyt_P450_CS"/>
</dbReference>
<evidence type="ECO:0000313" key="12">
    <source>
        <dbReference type="EMBL" id="AIS85805.1"/>
    </source>
</evidence>
<evidence type="ECO:0000256" key="2">
    <source>
        <dbReference type="ARBA" id="ARBA00022617"/>
    </source>
</evidence>
<dbReference type="PRINTS" id="PR00359">
    <property type="entry name" value="BP450"/>
</dbReference>
<dbReference type="Pfam" id="PF00067">
    <property type="entry name" value="p450"/>
    <property type="match status" value="1"/>
</dbReference>
<evidence type="ECO:0000256" key="3">
    <source>
        <dbReference type="ARBA" id="ARBA00022723"/>
    </source>
</evidence>
<dbReference type="InterPro" id="IPR001128">
    <property type="entry name" value="Cyt_P450"/>
</dbReference>
<feature type="region of interest" description="Disordered" evidence="11">
    <location>
        <begin position="1"/>
        <end position="20"/>
    </location>
</feature>
<dbReference type="EMBL" id="KF826690">
    <property type="protein sequence ID" value="AIS85805.1"/>
    <property type="molecule type" value="Genomic_DNA"/>
</dbReference>
<gene>
    <name evidence="12" type="ORF">VASRM7_563</name>
</gene>
<name>A0A097CT04_9ACTN</name>
<evidence type="ECO:0000256" key="4">
    <source>
        <dbReference type="ARBA" id="ARBA00022857"/>
    </source>
</evidence>
<keyword evidence="4" id="KW-0521">NADP</keyword>
<organism evidence="12">
    <name type="scientific">Verrucosispora sp. MS100047</name>
    <dbReference type="NCBI Taxonomy" id="1410949"/>
    <lineage>
        <taxon>Bacteria</taxon>
        <taxon>Bacillati</taxon>
        <taxon>Actinomycetota</taxon>
        <taxon>Actinomycetes</taxon>
        <taxon>Micromonosporales</taxon>
        <taxon>Micromonosporaceae</taxon>
        <taxon>Micromonospora</taxon>
    </lineage>
</organism>
<keyword evidence="3 10" id="KW-0479">Metal-binding</keyword>
<dbReference type="GO" id="GO:0004497">
    <property type="term" value="F:monooxygenase activity"/>
    <property type="evidence" value="ECO:0007669"/>
    <property type="project" value="UniProtKB-KW"/>
</dbReference>
<dbReference type="GO" id="GO:0017000">
    <property type="term" value="P:antibiotic biosynthetic process"/>
    <property type="evidence" value="ECO:0007669"/>
    <property type="project" value="UniProtKB-KW"/>
</dbReference>
<evidence type="ECO:0000256" key="1">
    <source>
        <dbReference type="ARBA" id="ARBA00010617"/>
    </source>
</evidence>
<sequence>MRSTDTTDTTDLPAFPMPSPFPGEPPIAFAQLREEKPVARVRLPTGDEAWLVTGHAENRIVLTDARFSRAAAAAPGAPRLQPIPPDPGSMLNMDPPEHTRLRRLVAPAFTPRRIEDLRPALRRDVDALLDDLLAAGPPADLVTGFARRLPIAVICELLGVPGSDRRRITEWVDLLLSLTTHPPQRIAAARREMKAYLAGLVESARDRPGNGLLSQVIEAYDEIGGTDDEEVVMLAATILTGGFLTTAGEIALSIVTLLRHPEQLAALRREPETLPRAVEELLRYNVLTTGGGLLRVATEDVVLGGVRIRAGEAVLPAISAANRDPRVYTEPDVLDFRRPDNPHITFGLGVHYCLGAKLARIELEEALAGVLRRLPPTLRLAGDMTALAVHPGHLVRGLPELPITW</sequence>
<keyword evidence="8" id="KW-0045">Antibiotic biosynthesis</keyword>
<protein>
    <submittedName>
        <fullName evidence="12">Cytochrome P450</fullName>
    </submittedName>
</protein>
<comment type="similarity">
    <text evidence="1 10">Belongs to the cytochrome P450 family.</text>
</comment>
<dbReference type="InterPro" id="IPR002397">
    <property type="entry name" value="Cyt_P450_B"/>
</dbReference>
<keyword evidence="6 10" id="KW-0408">Iron</keyword>
<evidence type="ECO:0000256" key="5">
    <source>
        <dbReference type="ARBA" id="ARBA00023002"/>
    </source>
</evidence>
<dbReference type="CDD" id="cd11031">
    <property type="entry name" value="Cyp158A-like"/>
    <property type="match status" value="1"/>
</dbReference>
<dbReference type="GO" id="GO:0020037">
    <property type="term" value="F:heme binding"/>
    <property type="evidence" value="ECO:0007669"/>
    <property type="project" value="InterPro"/>
</dbReference>
<comment type="pathway">
    <text evidence="9">Antibiotic biosynthesis; mycinamicin biosynthesis.</text>
</comment>
<proteinExistence type="inferred from homology"/>
<accession>A0A097CT04</accession>
<dbReference type="PROSITE" id="PS00086">
    <property type="entry name" value="CYTOCHROME_P450"/>
    <property type="match status" value="1"/>
</dbReference>
<evidence type="ECO:0000256" key="10">
    <source>
        <dbReference type="RuleBase" id="RU000461"/>
    </source>
</evidence>
<dbReference type="GO" id="GO:0016705">
    <property type="term" value="F:oxidoreductase activity, acting on paired donors, with incorporation or reduction of molecular oxygen"/>
    <property type="evidence" value="ECO:0007669"/>
    <property type="project" value="InterPro"/>
</dbReference>
<feature type="compositionally biased region" description="Polar residues" evidence="11">
    <location>
        <begin position="1"/>
        <end position="10"/>
    </location>
</feature>
<keyword evidence="2 10" id="KW-0349">Heme</keyword>
<dbReference type="SUPFAM" id="SSF48264">
    <property type="entry name" value="Cytochrome P450"/>
    <property type="match status" value="1"/>
</dbReference>
<evidence type="ECO:0000256" key="8">
    <source>
        <dbReference type="ARBA" id="ARBA00023194"/>
    </source>
</evidence>
<keyword evidence="5 10" id="KW-0560">Oxidoreductase</keyword>
<dbReference type="InterPro" id="IPR036396">
    <property type="entry name" value="Cyt_P450_sf"/>
</dbReference>
<dbReference type="Gene3D" id="1.10.630.10">
    <property type="entry name" value="Cytochrome P450"/>
    <property type="match status" value="1"/>
</dbReference>
<evidence type="ECO:0000256" key="6">
    <source>
        <dbReference type="ARBA" id="ARBA00023004"/>
    </source>
</evidence>
<evidence type="ECO:0000256" key="9">
    <source>
        <dbReference type="ARBA" id="ARBA00060683"/>
    </source>
</evidence>
<dbReference type="GO" id="GO:0005506">
    <property type="term" value="F:iron ion binding"/>
    <property type="evidence" value="ECO:0007669"/>
    <property type="project" value="InterPro"/>
</dbReference>
<dbReference type="AlphaFoldDB" id="A0A097CT04"/>
<reference evidence="12" key="1">
    <citation type="submission" date="2013-11" db="EMBL/GenBank/DDBJ databases">
        <title>New antitubercular compounds from marine-derived Verrucosispora sp. MS100047.</title>
        <authorList>
            <person name="Huang P."/>
            <person name="Xie F."/>
            <person name="Wang Q."/>
            <person name="Wang J."/>
            <person name="Wang Q."/>
            <person name="Abdel-Mageed W.M."/>
            <person name="Liu M."/>
            <person name="Han J."/>
            <person name="Song F."/>
            <person name="Dai H."/>
            <person name="Liu X."/>
            <person name="Zhang L."/>
        </authorList>
    </citation>
    <scope>NUCLEOTIDE SEQUENCE</scope>
    <source>
        <strain evidence="12">MS100047</strain>
    </source>
</reference>
<dbReference type="PANTHER" id="PTHR46696:SF1">
    <property type="entry name" value="CYTOCHROME P450 YJIB-RELATED"/>
    <property type="match status" value="1"/>
</dbReference>